<dbReference type="AlphaFoldDB" id="A0A9W4I7D2"/>
<keyword evidence="4" id="KW-1185">Reference proteome</keyword>
<organism evidence="3 4">
    <name type="scientific">Penicillium salamii</name>
    <dbReference type="NCBI Taxonomy" id="1612424"/>
    <lineage>
        <taxon>Eukaryota</taxon>
        <taxon>Fungi</taxon>
        <taxon>Dikarya</taxon>
        <taxon>Ascomycota</taxon>
        <taxon>Pezizomycotina</taxon>
        <taxon>Eurotiomycetes</taxon>
        <taxon>Eurotiomycetidae</taxon>
        <taxon>Eurotiales</taxon>
        <taxon>Aspergillaceae</taxon>
        <taxon>Penicillium</taxon>
    </lineage>
</organism>
<dbReference type="Proteomes" id="UP001152649">
    <property type="component" value="Unassembled WGS sequence"/>
</dbReference>
<dbReference type="Gene3D" id="3.40.50.10540">
    <property type="entry name" value="Crotonobetainyl-coa:carnitine coa-transferase, domain 1"/>
    <property type="match status" value="1"/>
</dbReference>
<reference evidence="3" key="1">
    <citation type="submission" date="2021-07" db="EMBL/GenBank/DDBJ databases">
        <authorList>
            <person name="Branca A.L. A."/>
        </authorList>
    </citation>
    <scope>NUCLEOTIDE SEQUENCE</scope>
</reference>
<accession>A0A9W4I7D2</accession>
<dbReference type="GO" id="GO:0005739">
    <property type="term" value="C:mitochondrion"/>
    <property type="evidence" value="ECO:0007669"/>
    <property type="project" value="TreeGrafter"/>
</dbReference>
<gene>
    <name evidence="3" type="ORF">PSALAMII_LOCUS392</name>
</gene>
<dbReference type="PANTHER" id="PTHR48207">
    <property type="entry name" value="SUCCINATE--HYDROXYMETHYLGLUTARATE COA-TRANSFERASE"/>
    <property type="match status" value="1"/>
</dbReference>
<dbReference type="InterPro" id="IPR050483">
    <property type="entry name" value="CoA-transferase_III_domain"/>
</dbReference>
<dbReference type="SUPFAM" id="SSF89796">
    <property type="entry name" value="CoA-transferase family III (CaiB/BaiF)"/>
    <property type="match status" value="1"/>
</dbReference>
<dbReference type="InterPro" id="IPR003673">
    <property type="entry name" value="CoA-Trfase_fam_III"/>
</dbReference>
<dbReference type="OrthoDB" id="408631at2759"/>
<evidence type="ECO:0000256" key="1">
    <source>
        <dbReference type="ARBA" id="ARBA00008383"/>
    </source>
</evidence>
<comment type="caution">
    <text evidence="3">The sequence shown here is derived from an EMBL/GenBank/DDBJ whole genome shotgun (WGS) entry which is preliminary data.</text>
</comment>
<sequence>MVFFLRSQAVARRSATACGPNALRCTPLRRYSSASADGTLPLAGIRVLDMTRVLAGPYCTQILGDLGYVVFRTANNLFQSIGVTY</sequence>
<evidence type="ECO:0000313" key="4">
    <source>
        <dbReference type="Proteomes" id="UP001152649"/>
    </source>
</evidence>
<evidence type="ECO:0000313" key="3">
    <source>
        <dbReference type="EMBL" id="CAG8236661.1"/>
    </source>
</evidence>
<dbReference type="InterPro" id="IPR023606">
    <property type="entry name" value="CoA-Trfase_III_dom_1_sf"/>
</dbReference>
<comment type="similarity">
    <text evidence="1">Belongs to the CoA-transferase III family.</text>
</comment>
<keyword evidence="2" id="KW-0808">Transferase</keyword>
<proteinExistence type="inferred from homology"/>
<dbReference type="PANTHER" id="PTHR48207:SF3">
    <property type="entry name" value="SUCCINATE--HYDROXYMETHYLGLUTARATE COA-TRANSFERASE"/>
    <property type="match status" value="1"/>
</dbReference>
<protein>
    <submittedName>
        <fullName evidence="3">Uncharacterized protein</fullName>
    </submittedName>
</protein>
<name>A0A9W4I7D2_9EURO</name>
<dbReference type="GO" id="GO:0047369">
    <property type="term" value="F:succinate-hydroxymethylglutarate CoA-transferase activity"/>
    <property type="evidence" value="ECO:0007669"/>
    <property type="project" value="TreeGrafter"/>
</dbReference>
<dbReference type="Pfam" id="PF02515">
    <property type="entry name" value="CoA_transf_3"/>
    <property type="match status" value="1"/>
</dbReference>
<dbReference type="EMBL" id="CAJVPG010000011">
    <property type="protein sequence ID" value="CAG8236661.1"/>
    <property type="molecule type" value="Genomic_DNA"/>
</dbReference>
<evidence type="ECO:0000256" key="2">
    <source>
        <dbReference type="ARBA" id="ARBA00022679"/>
    </source>
</evidence>